<keyword evidence="9" id="KW-0175">Coiled coil</keyword>
<dbReference type="InterPro" id="IPR036890">
    <property type="entry name" value="HATPase_C_sf"/>
</dbReference>
<dbReference type="SMART" id="SM00387">
    <property type="entry name" value="HATPase_c"/>
    <property type="match status" value="1"/>
</dbReference>
<feature type="domain" description="Histidine kinase" evidence="10">
    <location>
        <begin position="495"/>
        <end position="702"/>
    </location>
</feature>
<evidence type="ECO:0000256" key="6">
    <source>
        <dbReference type="ARBA" id="ARBA00022777"/>
    </source>
</evidence>
<evidence type="ECO:0000259" key="10">
    <source>
        <dbReference type="PROSITE" id="PS50109"/>
    </source>
</evidence>
<dbReference type="SUPFAM" id="SSF55785">
    <property type="entry name" value="PYP-like sensor domain (PAS domain)"/>
    <property type="match status" value="1"/>
</dbReference>
<keyword evidence="8" id="KW-0902">Two-component regulatory system</keyword>
<gene>
    <name evidence="11" type="ORF">D187_004509</name>
</gene>
<dbReference type="Pfam" id="PF01590">
    <property type="entry name" value="GAF"/>
    <property type="match status" value="1"/>
</dbReference>
<dbReference type="Gene3D" id="3.30.450.20">
    <property type="entry name" value="PAS domain"/>
    <property type="match status" value="1"/>
</dbReference>
<evidence type="ECO:0000256" key="5">
    <source>
        <dbReference type="ARBA" id="ARBA00022741"/>
    </source>
</evidence>
<dbReference type="InterPro" id="IPR000014">
    <property type="entry name" value="PAS"/>
</dbReference>
<dbReference type="PRINTS" id="PR00344">
    <property type="entry name" value="BCTRLSENSOR"/>
</dbReference>
<dbReference type="Pfam" id="PF00512">
    <property type="entry name" value="HisKA"/>
    <property type="match status" value="1"/>
</dbReference>
<dbReference type="EC" id="2.7.13.3" evidence="2"/>
<evidence type="ECO:0000256" key="4">
    <source>
        <dbReference type="ARBA" id="ARBA00022679"/>
    </source>
</evidence>
<dbReference type="SMART" id="SM00065">
    <property type="entry name" value="GAF"/>
    <property type="match status" value="1"/>
</dbReference>
<dbReference type="AlphaFoldDB" id="S9P0J4"/>
<accession>S9P0J4</accession>
<dbReference type="InterPro" id="IPR003661">
    <property type="entry name" value="HisK_dim/P_dom"/>
</dbReference>
<dbReference type="NCBIfam" id="TIGR00229">
    <property type="entry name" value="sensory_box"/>
    <property type="match status" value="1"/>
</dbReference>
<keyword evidence="7" id="KW-0067">ATP-binding</keyword>
<dbReference type="SUPFAM" id="SSF55874">
    <property type="entry name" value="ATPase domain of HSP90 chaperone/DNA topoisomerase II/histidine kinase"/>
    <property type="match status" value="1"/>
</dbReference>
<dbReference type="Pfam" id="PF13426">
    <property type="entry name" value="PAS_9"/>
    <property type="match status" value="1"/>
</dbReference>
<reference evidence="11" key="1">
    <citation type="submission" date="2013-05" db="EMBL/GenBank/DDBJ databases">
        <title>Genome assembly of Cystobacter fuscus DSM 2262.</title>
        <authorList>
            <person name="Sharma G."/>
            <person name="Khatri I."/>
            <person name="Kaur C."/>
            <person name="Mayilraj S."/>
            <person name="Subramanian S."/>
        </authorList>
    </citation>
    <scope>NUCLEOTIDE SEQUENCE [LARGE SCALE GENOMIC DNA]</scope>
    <source>
        <strain evidence="11">DSM 2262</strain>
    </source>
</reference>
<evidence type="ECO:0000313" key="11">
    <source>
        <dbReference type="EMBL" id="EPX57975.1"/>
    </source>
</evidence>
<dbReference type="RefSeq" id="WP_020918487.1">
    <property type="nucleotide sequence ID" value="NZ_ANAH02000028.1"/>
</dbReference>
<evidence type="ECO:0000256" key="1">
    <source>
        <dbReference type="ARBA" id="ARBA00000085"/>
    </source>
</evidence>
<evidence type="ECO:0000313" key="12">
    <source>
        <dbReference type="Proteomes" id="UP000011682"/>
    </source>
</evidence>
<proteinExistence type="predicted"/>
<dbReference type="SUPFAM" id="SSF55781">
    <property type="entry name" value="GAF domain-like"/>
    <property type="match status" value="1"/>
</dbReference>
<dbReference type="PROSITE" id="PS50109">
    <property type="entry name" value="HIS_KIN"/>
    <property type="match status" value="1"/>
</dbReference>
<dbReference type="Gene3D" id="3.30.565.10">
    <property type="entry name" value="Histidine kinase-like ATPase, C-terminal domain"/>
    <property type="match status" value="1"/>
</dbReference>
<evidence type="ECO:0000256" key="8">
    <source>
        <dbReference type="ARBA" id="ARBA00023012"/>
    </source>
</evidence>
<organism evidence="11 12">
    <name type="scientific">Cystobacter fuscus (strain ATCC 25194 / DSM 2262 / NBRC 100088 / M29)</name>
    <dbReference type="NCBI Taxonomy" id="1242864"/>
    <lineage>
        <taxon>Bacteria</taxon>
        <taxon>Pseudomonadati</taxon>
        <taxon>Myxococcota</taxon>
        <taxon>Myxococcia</taxon>
        <taxon>Myxococcales</taxon>
        <taxon>Cystobacterineae</taxon>
        <taxon>Archangiaceae</taxon>
        <taxon>Cystobacter</taxon>
    </lineage>
</organism>
<dbReference type="PANTHER" id="PTHR43065:SF10">
    <property type="entry name" value="PEROXIDE STRESS-ACTIVATED HISTIDINE KINASE MAK3"/>
    <property type="match status" value="1"/>
</dbReference>
<evidence type="ECO:0000256" key="2">
    <source>
        <dbReference type="ARBA" id="ARBA00012438"/>
    </source>
</evidence>
<protein>
    <recommendedName>
        <fullName evidence="2">histidine kinase</fullName>
        <ecNumber evidence="2">2.7.13.3</ecNumber>
    </recommendedName>
</protein>
<dbReference type="GO" id="GO:0005524">
    <property type="term" value="F:ATP binding"/>
    <property type="evidence" value="ECO:0007669"/>
    <property type="project" value="UniProtKB-KW"/>
</dbReference>
<dbReference type="Gene3D" id="1.10.287.130">
    <property type="match status" value="1"/>
</dbReference>
<dbReference type="EMBL" id="ANAH02000028">
    <property type="protein sequence ID" value="EPX57975.1"/>
    <property type="molecule type" value="Genomic_DNA"/>
</dbReference>
<dbReference type="Gene3D" id="3.30.450.40">
    <property type="match status" value="1"/>
</dbReference>
<evidence type="ECO:0000256" key="7">
    <source>
        <dbReference type="ARBA" id="ARBA00022840"/>
    </source>
</evidence>
<dbReference type="InterPro" id="IPR035965">
    <property type="entry name" value="PAS-like_dom_sf"/>
</dbReference>
<comment type="catalytic activity">
    <reaction evidence="1">
        <text>ATP + protein L-histidine = ADP + protein N-phospho-L-histidine.</text>
        <dbReference type="EC" id="2.7.13.3"/>
    </reaction>
</comment>
<dbReference type="InterPro" id="IPR029016">
    <property type="entry name" value="GAF-like_dom_sf"/>
</dbReference>
<dbReference type="CDD" id="cd00082">
    <property type="entry name" value="HisKA"/>
    <property type="match status" value="1"/>
</dbReference>
<dbReference type="InterPro" id="IPR004358">
    <property type="entry name" value="Sig_transdc_His_kin-like_C"/>
</dbReference>
<comment type="caution">
    <text evidence="11">The sequence shown here is derived from an EMBL/GenBank/DDBJ whole genome shotgun (WGS) entry which is preliminary data.</text>
</comment>
<dbReference type="eggNOG" id="COG2205">
    <property type="taxonomic scope" value="Bacteria"/>
</dbReference>
<evidence type="ECO:0000256" key="9">
    <source>
        <dbReference type="SAM" id="Coils"/>
    </source>
</evidence>
<dbReference type="CDD" id="cd00130">
    <property type="entry name" value="PAS"/>
    <property type="match status" value="1"/>
</dbReference>
<dbReference type="PANTHER" id="PTHR43065">
    <property type="entry name" value="SENSOR HISTIDINE KINASE"/>
    <property type="match status" value="1"/>
</dbReference>
<dbReference type="InterPro" id="IPR036097">
    <property type="entry name" value="HisK_dim/P_sf"/>
</dbReference>
<dbReference type="InterPro" id="IPR003594">
    <property type="entry name" value="HATPase_dom"/>
</dbReference>
<dbReference type="InterPro" id="IPR005467">
    <property type="entry name" value="His_kinase_dom"/>
</dbReference>
<keyword evidence="12" id="KW-1185">Reference proteome</keyword>
<keyword evidence="3" id="KW-0597">Phosphoprotein</keyword>
<sequence length="710" mass="78311">MTKPETARGGTYDHLDALPYAMVVVRDSHIIHANPAFCTLMGYPREQVEGACIEQFSTHAAPLMTERHQRRMRGERVPEIYETSLRAARGELRVELNVSVSGPDVLVLVRDLSDRLLQRQVLQRMATLGASLPGIHSEQEVLHRVFEGLAELGLSHGYLVPEGDRVRLAHAFIAEHTTPQETRFNGQHLVDAQGAWSPLLRRAWREGAAHAESLAWEADQFVGKGREEPVRAFLGLLAPLPAVCARIDGEGEGHALLTVAARWLSEEELPAVRLFAAQVSAALASARIISRLSTHNTALAALNRLAAVAATAREPRDIFEPGAAELFALMRCESVSFLLWLEQSHEMQLVWQRGLSKEAAQYYLRYPLGGTMADAVLRHDYPQVRYVEEFPEPTRTHLRDTQRSAVAMVPLKTGSRMVGALVLAFAQRRVLSHLEQETLRAMGVHFAAAIESHRLLQEVRGRAEELARLHEELQRTQRQLVERERLAALGELSAVLAHEVRNPLGAIFNALAALRRYQEPDSPGHLLVGIVSEEAHRLNRLVDDLLDFARPAQPHPQPIPLVNLLEEAVNAASPAQAHVQVEWALAPDVPPIPVDERMMRQAFLNLALNAVQAMPQGGTLRVSARRRAEGPGATVEFTDTGPGIPPHLRARLFEPFFTTKATGTGLGLAIVRRNLDAHGGQISIDFPATGGTTFRLELPAAPEPQGPRQG</sequence>
<keyword evidence="5" id="KW-0547">Nucleotide-binding</keyword>
<name>S9P0J4_CYSF2</name>
<keyword evidence="6 11" id="KW-0418">Kinase</keyword>
<dbReference type="SMART" id="SM00388">
    <property type="entry name" value="HisKA"/>
    <property type="match status" value="1"/>
</dbReference>
<dbReference type="eggNOG" id="COG3852">
    <property type="taxonomic scope" value="Bacteria"/>
</dbReference>
<dbReference type="CDD" id="cd00075">
    <property type="entry name" value="HATPase"/>
    <property type="match status" value="1"/>
</dbReference>
<dbReference type="InterPro" id="IPR003018">
    <property type="entry name" value="GAF"/>
</dbReference>
<dbReference type="Proteomes" id="UP000011682">
    <property type="component" value="Unassembled WGS sequence"/>
</dbReference>
<dbReference type="Pfam" id="PF02518">
    <property type="entry name" value="HATPase_c"/>
    <property type="match status" value="1"/>
</dbReference>
<dbReference type="GO" id="GO:0000155">
    <property type="term" value="F:phosphorelay sensor kinase activity"/>
    <property type="evidence" value="ECO:0007669"/>
    <property type="project" value="InterPro"/>
</dbReference>
<evidence type="ECO:0000256" key="3">
    <source>
        <dbReference type="ARBA" id="ARBA00022553"/>
    </source>
</evidence>
<keyword evidence="4" id="KW-0808">Transferase</keyword>
<dbReference type="SUPFAM" id="SSF47384">
    <property type="entry name" value="Homodimeric domain of signal transducing histidine kinase"/>
    <property type="match status" value="1"/>
</dbReference>
<feature type="coiled-coil region" evidence="9">
    <location>
        <begin position="456"/>
        <end position="486"/>
    </location>
</feature>